<name>A0A8J1XM43_OWEFU</name>
<reference evidence="2" key="1">
    <citation type="submission" date="2022-03" db="EMBL/GenBank/DDBJ databases">
        <authorList>
            <person name="Martin C."/>
        </authorList>
    </citation>
    <scope>NUCLEOTIDE SEQUENCE</scope>
</reference>
<dbReference type="PANTHER" id="PTHR15723:SF0">
    <property type="entry name" value="CARBOHYDRATE SULFOTRANSFERASE 15"/>
    <property type="match status" value="1"/>
</dbReference>
<feature type="non-terminal residue" evidence="2">
    <location>
        <position position="473"/>
    </location>
</feature>
<evidence type="ECO:0000313" key="3">
    <source>
        <dbReference type="Proteomes" id="UP000749559"/>
    </source>
</evidence>
<gene>
    <name evidence="2" type="ORF">OFUS_LOCUS4810</name>
</gene>
<evidence type="ECO:0000259" key="1">
    <source>
        <dbReference type="Pfam" id="PF00685"/>
    </source>
</evidence>
<dbReference type="SUPFAM" id="SSF52540">
    <property type="entry name" value="P-loop containing nucleoside triphosphate hydrolases"/>
    <property type="match status" value="1"/>
</dbReference>
<dbReference type="InterPro" id="IPR052654">
    <property type="entry name" value="CS_Sulfotransferase"/>
</dbReference>
<protein>
    <recommendedName>
        <fullName evidence="1">Sulfotransferase domain-containing protein</fullName>
    </recommendedName>
</protein>
<dbReference type="PANTHER" id="PTHR15723">
    <property type="entry name" value="CARBOHYDRATE SULFOTRANSFERASE 15"/>
    <property type="match status" value="1"/>
</dbReference>
<dbReference type="Gene3D" id="3.40.50.300">
    <property type="entry name" value="P-loop containing nucleotide triphosphate hydrolases"/>
    <property type="match status" value="1"/>
</dbReference>
<dbReference type="AlphaFoldDB" id="A0A8J1XM43"/>
<comment type="caution">
    <text evidence="2">The sequence shown here is derived from an EMBL/GenBank/DDBJ whole genome shotgun (WGS) entry which is preliminary data.</text>
</comment>
<dbReference type="OrthoDB" id="8068875at2759"/>
<dbReference type="EMBL" id="CAIIXF020000002">
    <property type="protein sequence ID" value="CAH1777816.1"/>
    <property type="molecule type" value="Genomic_DNA"/>
</dbReference>
<keyword evidence="3" id="KW-1185">Reference proteome</keyword>
<dbReference type="GO" id="GO:0050659">
    <property type="term" value="F:N-acetylgalactosamine 4-sulfate 6-O-sulfotransferase activity"/>
    <property type="evidence" value="ECO:0007669"/>
    <property type="project" value="TreeGrafter"/>
</dbReference>
<evidence type="ECO:0000313" key="2">
    <source>
        <dbReference type="EMBL" id="CAH1777816.1"/>
    </source>
</evidence>
<dbReference type="InterPro" id="IPR027417">
    <property type="entry name" value="P-loop_NTPase"/>
</dbReference>
<dbReference type="Proteomes" id="UP000749559">
    <property type="component" value="Unassembled WGS sequence"/>
</dbReference>
<proteinExistence type="predicted"/>
<sequence length="473" mass="55279">ILTVLLMCLISNHRHRVLDVDLKPKHVHFNEHVAETKAKLRHTRIELANQHDDDNAGFGIREMKSIDVIQEIPTDIVLDQFQKNALFSFNSKDVNADILKMPELHFLLDMKNPCWLEPLTAVDPYARPLPYLMRRPHALDGVLQYNSKMFNNSKNPYRVRCLPYVYILGVQKCGTSDLYERLAMHPDFHPCVNKELHWWDNLPTAVMANLKTGRNKFQQFLSLDEYISYFDDAALRISETKETHGAAAEQMGITGEATPNTLYDNKNWREYPGNADRAEPKYLTPHFMHRIHSNAKFLITLRNPTARLYSGYLYFSDKPTLEQFHKWTTLVVKQFNKCVSEASERKCVHETYHPTNELQLLKLRLRTGLYVVDIEEWTSVFPKENFKVVTLEERNKDPIRQMKDIFAFLDMDPIDFATEELIRELHPVNVNKRKDATSLGPMLNSTKTILDEFYKPYNEQLAHLLNDPTFNWA</sequence>
<dbReference type="Pfam" id="PF00685">
    <property type="entry name" value="Sulfotransfer_1"/>
    <property type="match status" value="1"/>
</dbReference>
<dbReference type="GO" id="GO:0019319">
    <property type="term" value="P:hexose biosynthetic process"/>
    <property type="evidence" value="ECO:0007669"/>
    <property type="project" value="TreeGrafter"/>
</dbReference>
<feature type="domain" description="Sulfotransferase" evidence="1">
    <location>
        <begin position="165"/>
        <end position="434"/>
    </location>
</feature>
<organism evidence="2 3">
    <name type="scientific">Owenia fusiformis</name>
    <name type="common">Polychaete worm</name>
    <dbReference type="NCBI Taxonomy" id="6347"/>
    <lineage>
        <taxon>Eukaryota</taxon>
        <taxon>Metazoa</taxon>
        <taxon>Spiralia</taxon>
        <taxon>Lophotrochozoa</taxon>
        <taxon>Annelida</taxon>
        <taxon>Polychaeta</taxon>
        <taxon>Sedentaria</taxon>
        <taxon>Canalipalpata</taxon>
        <taxon>Sabellida</taxon>
        <taxon>Oweniida</taxon>
        <taxon>Oweniidae</taxon>
        <taxon>Owenia</taxon>
    </lineage>
</organism>
<dbReference type="InterPro" id="IPR000863">
    <property type="entry name" value="Sulfotransferase_dom"/>
</dbReference>
<accession>A0A8J1XM43</accession>